<dbReference type="Gene3D" id="3.40.50.720">
    <property type="entry name" value="NAD(P)-binding Rossmann-like Domain"/>
    <property type="match status" value="1"/>
</dbReference>
<dbReference type="PRINTS" id="PR00081">
    <property type="entry name" value="GDHRDH"/>
</dbReference>
<sequence>MSERNIRVYCIIRLFSLFLSSRILVAMAQNWDPLRDMPQLHGKVALVTGGNAGIGFETVKFLALRGAKVYLAARNEGRATTAIEKLLAENPTLERGRLPWLPLDLADPKAVVGATNEMKKKEQRLDILVNNAGIGTQTFQLNKAGWEMTMAVCHVGHFILTLGLMPLLEQAAKDDREADVRIITLSSIITTVMVPSDLDFGFKAPAFLHQHRTFSTIQSRILGWLAFTVDMPRYAMAKTANILFAQELQRRLETRGLGDRMLSLSLHPGGVGTEGAMTIFTALVKPLVWLSAVPPDKGAVTSLFAATADAVRANRNTYKGKFLVPYGEIAPLPAVADDPVQVRGLWDNTLAAVNEYLVGEGFEPIQDL</sequence>
<evidence type="ECO:0000313" key="6">
    <source>
        <dbReference type="Proteomes" id="UP001175000"/>
    </source>
</evidence>
<evidence type="ECO:0000313" key="5">
    <source>
        <dbReference type="EMBL" id="KAK0617472.1"/>
    </source>
</evidence>
<evidence type="ECO:0000256" key="3">
    <source>
        <dbReference type="ARBA" id="ARBA00023002"/>
    </source>
</evidence>
<dbReference type="SUPFAM" id="SSF51735">
    <property type="entry name" value="NAD(P)-binding Rossmann-fold domains"/>
    <property type="match status" value="1"/>
</dbReference>
<evidence type="ECO:0000256" key="4">
    <source>
        <dbReference type="SAM" id="SignalP"/>
    </source>
</evidence>
<dbReference type="GO" id="GO:0016491">
    <property type="term" value="F:oxidoreductase activity"/>
    <property type="evidence" value="ECO:0007669"/>
    <property type="project" value="UniProtKB-KW"/>
</dbReference>
<dbReference type="EMBL" id="JAULSU010000005">
    <property type="protein sequence ID" value="KAK0617472.1"/>
    <property type="molecule type" value="Genomic_DNA"/>
</dbReference>
<dbReference type="PANTHER" id="PTHR24320:SF282">
    <property type="entry name" value="WW DOMAIN-CONTAINING OXIDOREDUCTASE"/>
    <property type="match status" value="1"/>
</dbReference>
<dbReference type="Proteomes" id="UP001175000">
    <property type="component" value="Unassembled WGS sequence"/>
</dbReference>
<organism evidence="5 6">
    <name type="scientific">Immersiella caudata</name>
    <dbReference type="NCBI Taxonomy" id="314043"/>
    <lineage>
        <taxon>Eukaryota</taxon>
        <taxon>Fungi</taxon>
        <taxon>Dikarya</taxon>
        <taxon>Ascomycota</taxon>
        <taxon>Pezizomycotina</taxon>
        <taxon>Sordariomycetes</taxon>
        <taxon>Sordariomycetidae</taxon>
        <taxon>Sordariales</taxon>
        <taxon>Lasiosphaeriaceae</taxon>
        <taxon>Immersiella</taxon>
    </lineage>
</organism>
<keyword evidence="3" id="KW-0560">Oxidoreductase</keyword>
<feature type="chain" id="PRO_5041387640" evidence="4">
    <location>
        <begin position="29"/>
        <end position="368"/>
    </location>
</feature>
<dbReference type="InterPro" id="IPR036291">
    <property type="entry name" value="NAD(P)-bd_dom_sf"/>
</dbReference>
<keyword evidence="2" id="KW-0521">NADP</keyword>
<evidence type="ECO:0000256" key="2">
    <source>
        <dbReference type="ARBA" id="ARBA00022857"/>
    </source>
</evidence>
<dbReference type="Pfam" id="PF00106">
    <property type="entry name" value="adh_short"/>
    <property type="match status" value="1"/>
</dbReference>
<dbReference type="PANTHER" id="PTHR24320">
    <property type="entry name" value="RETINOL DEHYDROGENASE"/>
    <property type="match status" value="1"/>
</dbReference>
<proteinExistence type="inferred from homology"/>
<evidence type="ECO:0000256" key="1">
    <source>
        <dbReference type="ARBA" id="ARBA00006484"/>
    </source>
</evidence>
<keyword evidence="4" id="KW-0732">Signal</keyword>
<reference evidence="5" key="1">
    <citation type="submission" date="2023-06" db="EMBL/GenBank/DDBJ databases">
        <title>Genome-scale phylogeny and comparative genomics of the fungal order Sordariales.</title>
        <authorList>
            <consortium name="Lawrence Berkeley National Laboratory"/>
            <person name="Hensen N."/>
            <person name="Bonometti L."/>
            <person name="Westerberg I."/>
            <person name="Brannstrom I.O."/>
            <person name="Guillou S."/>
            <person name="Cros-Aarteil S."/>
            <person name="Calhoun S."/>
            <person name="Haridas S."/>
            <person name="Kuo A."/>
            <person name="Mondo S."/>
            <person name="Pangilinan J."/>
            <person name="Riley R."/>
            <person name="Labutti K."/>
            <person name="Andreopoulos B."/>
            <person name="Lipzen A."/>
            <person name="Chen C."/>
            <person name="Yanf M."/>
            <person name="Daum C."/>
            <person name="Ng V."/>
            <person name="Clum A."/>
            <person name="Steindorff A."/>
            <person name="Ohm R."/>
            <person name="Martin F."/>
            <person name="Silar P."/>
            <person name="Natvig D."/>
            <person name="Lalanne C."/>
            <person name="Gautier V."/>
            <person name="Ament-Velasquez S.L."/>
            <person name="Kruys A."/>
            <person name="Hutchinson M.I."/>
            <person name="Powell A.J."/>
            <person name="Barry K."/>
            <person name="Miller A.N."/>
            <person name="Grigoriev I.V."/>
            <person name="Debuchy R."/>
            <person name="Gladieux P."/>
            <person name="Thoren M.H."/>
            <person name="Johannesson H."/>
        </authorList>
    </citation>
    <scope>NUCLEOTIDE SEQUENCE</scope>
    <source>
        <strain evidence="5">CBS 606.72</strain>
    </source>
</reference>
<accession>A0AA39WLB4</accession>
<feature type="signal peptide" evidence="4">
    <location>
        <begin position="1"/>
        <end position="28"/>
    </location>
</feature>
<dbReference type="InterPro" id="IPR002347">
    <property type="entry name" value="SDR_fam"/>
</dbReference>
<comment type="similarity">
    <text evidence="1">Belongs to the short-chain dehydrogenases/reductases (SDR) family.</text>
</comment>
<protein>
    <submittedName>
        <fullName evidence="5">Daunorubicin C-13 ketoreductase</fullName>
    </submittedName>
</protein>
<comment type="caution">
    <text evidence="5">The sequence shown here is derived from an EMBL/GenBank/DDBJ whole genome shotgun (WGS) entry which is preliminary data.</text>
</comment>
<dbReference type="AlphaFoldDB" id="A0AA39WLB4"/>
<name>A0AA39WLB4_9PEZI</name>
<gene>
    <name evidence="5" type="ORF">B0T14DRAFT_484368</name>
</gene>
<keyword evidence="6" id="KW-1185">Reference proteome</keyword>